<accession>H1FTM7</accession>
<comment type="caution">
    <text evidence="1">The sequence shown here is derived from an EMBL/GenBank/DDBJ whole genome shotgun (WGS) entry which is preliminary data.</text>
</comment>
<evidence type="ECO:0000313" key="1">
    <source>
        <dbReference type="EMBL" id="EHP28803.1"/>
    </source>
</evidence>
<evidence type="ECO:0000313" key="2">
    <source>
        <dbReference type="Proteomes" id="UP000006431"/>
    </source>
</evidence>
<accession>B6BL65</accession>
<gene>
    <name evidence="1" type="ORF">SMGD1_0276</name>
</gene>
<dbReference type="STRING" id="929558.SMGD1_0276"/>
<proteinExistence type="predicted"/>
<dbReference type="HOGENOM" id="CLU_3318095_0_0_7"/>
<sequence length="39" mass="4284">MIGNCNAFYMVLSITLLIGALLATGKAEREEKLLNKQES</sequence>
<dbReference type="EMBL" id="AFRZ01000001">
    <property type="protein sequence ID" value="EHP28803.1"/>
    <property type="molecule type" value="Genomic_DNA"/>
</dbReference>
<organism evidence="1 2">
    <name type="scientific">Sulfurimonas gotlandica (strain DSM 19862 / JCM 16533 / GD1)</name>
    <dbReference type="NCBI Taxonomy" id="929558"/>
    <lineage>
        <taxon>Bacteria</taxon>
        <taxon>Pseudomonadati</taxon>
        <taxon>Campylobacterota</taxon>
        <taxon>Epsilonproteobacteria</taxon>
        <taxon>Campylobacterales</taxon>
        <taxon>Sulfurimonadaceae</taxon>
        <taxon>Sulfurimonas</taxon>
    </lineage>
</organism>
<name>B6BL65_SULGG</name>
<dbReference type="Proteomes" id="UP000006431">
    <property type="component" value="Unassembled WGS sequence"/>
</dbReference>
<dbReference type="PATRIC" id="fig|929558.5.peg.275"/>
<dbReference type="AlphaFoldDB" id="B6BL65"/>
<keyword evidence="2" id="KW-1185">Reference proteome</keyword>
<reference evidence="1 2" key="1">
    <citation type="journal article" date="2012" name="Proc. Natl. Acad. Sci. U.S.A.">
        <title>Genome and physiology of a model Epsilonproteobacterium responsible for sulfide detoxification in marine oxygen depletion zones.</title>
        <authorList>
            <person name="Grote J."/>
            <person name="Schott T."/>
            <person name="Bruckner C.G."/>
            <person name="Glockner F.O."/>
            <person name="Jost G."/>
            <person name="Teeling H."/>
            <person name="Labrenz M."/>
            <person name="Jurgens K."/>
        </authorList>
    </citation>
    <scope>NUCLEOTIDE SEQUENCE [LARGE SCALE GENOMIC DNA]</scope>
    <source>
        <strain evidence="1 2">GD1</strain>
    </source>
</reference>
<protein>
    <submittedName>
        <fullName evidence="1">Uncharacterized protein</fullName>
    </submittedName>
</protein>